<dbReference type="Pfam" id="PF01636">
    <property type="entry name" value="APH"/>
    <property type="match status" value="1"/>
</dbReference>
<accession>A0A550CIF2</accession>
<evidence type="ECO:0000313" key="3">
    <source>
        <dbReference type="Proteomes" id="UP000320762"/>
    </source>
</evidence>
<dbReference type="PANTHER" id="PTHR21310:SF15">
    <property type="entry name" value="AMINOGLYCOSIDE PHOSPHOTRANSFERASE DOMAIN-CONTAINING PROTEIN"/>
    <property type="match status" value="1"/>
</dbReference>
<dbReference type="GO" id="GO:0016301">
    <property type="term" value="F:kinase activity"/>
    <property type="evidence" value="ECO:0007669"/>
    <property type="project" value="UniProtKB-KW"/>
</dbReference>
<protein>
    <submittedName>
        <fullName evidence="2">Kinase-like domain-containing protein</fullName>
    </submittedName>
</protein>
<organism evidence="2 3">
    <name type="scientific">Schizophyllum amplum</name>
    <dbReference type="NCBI Taxonomy" id="97359"/>
    <lineage>
        <taxon>Eukaryota</taxon>
        <taxon>Fungi</taxon>
        <taxon>Dikarya</taxon>
        <taxon>Basidiomycota</taxon>
        <taxon>Agaricomycotina</taxon>
        <taxon>Agaricomycetes</taxon>
        <taxon>Agaricomycetidae</taxon>
        <taxon>Agaricales</taxon>
        <taxon>Schizophyllaceae</taxon>
        <taxon>Schizophyllum</taxon>
    </lineage>
</organism>
<dbReference type="STRING" id="97359.A0A550CIF2"/>
<dbReference type="SUPFAM" id="SSF56112">
    <property type="entry name" value="Protein kinase-like (PK-like)"/>
    <property type="match status" value="1"/>
</dbReference>
<reference evidence="2 3" key="1">
    <citation type="journal article" date="2019" name="New Phytol.">
        <title>Comparative genomics reveals unique wood-decay strategies and fruiting body development in the Schizophyllaceae.</title>
        <authorList>
            <person name="Almasi E."/>
            <person name="Sahu N."/>
            <person name="Krizsan K."/>
            <person name="Balint B."/>
            <person name="Kovacs G.M."/>
            <person name="Kiss B."/>
            <person name="Cseklye J."/>
            <person name="Drula E."/>
            <person name="Henrissat B."/>
            <person name="Nagy I."/>
            <person name="Chovatia M."/>
            <person name="Adam C."/>
            <person name="LaButti K."/>
            <person name="Lipzen A."/>
            <person name="Riley R."/>
            <person name="Grigoriev I.V."/>
            <person name="Nagy L.G."/>
        </authorList>
    </citation>
    <scope>NUCLEOTIDE SEQUENCE [LARGE SCALE GENOMIC DNA]</scope>
    <source>
        <strain evidence="2 3">NL-1724</strain>
    </source>
</reference>
<keyword evidence="3" id="KW-1185">Reference proteome</keyword>
<dbReference type="OrthoDB" id="5404599at2759"/>
<dbReference type="PANTHER" id="PTHR21310">
    <property type="entry name" value="AMINOGLYCOSIDE PHOSPHOTRANSFERASE-RELATED-RELATED"/>
    <property type="match status" value="1"/>
</dbReference>
<dbReference type="Proteomes" id="UP000320762">
    <property type="component" value="Unassembled WGS sequence"/>
</dbReference>
<keyword evidence="2" id="KW-0418">Kinase</keyword>
<keyword evidence="2" id="KW-0808">Transferase</keyword>
<evidence type="ECO:0000259" key="1">
    <source>
        <dbReference type="Pfam" id="PF01636"/>
    </source>
</evidence>
<dbReference type="AlphaFoldDB" id="A0A550CIF2"/>
<proteinExistence type="predicted"/>
<dbReference type="InterPro" id="IPR011009">
    <property type="entry name" value="Kinase-like_dom_sf"/>
</dbReference>
<name>A0A550CIF2_9AGAR</name>
<dbReference type="EMBL" id="VDMD01000007">
    <property type="protein sequence ID" value="TRM64569.1"/>
    <property type="molecule type" value="Genomic_DNA"/>
</dbReference>
<evidence type="ECO:0000313" key="2">
    <source>
        <dbReference type="EMBL" id="TRM64569.1"/>
    </source>
</evidence>
<sequence>MRFLSRQGIPIPVPRLIDYWEADEKAYLMMEYIEGRPLLKAWKDLSAEQRDLVMRTLACYVDAMRGVPQPPAPALAPSGWIGSATGGAFTDLKVTWSMVALGPFHSQAAFNDWHFSLFAGLGQRHRDIVDRLKQMRRATRDDHPVVFTHGDINMKNVLVRVHGEGPIDVEIVALLDWEQAGWRPLYWEAMKWIWLSRRGELMAAWKEFAWKELCVGYDEDVLREFQLMEMSGTPPDVDE</sequence>
<dbReference type="InterPro" id="IPR051678">
    <property type="entry name" value="AGP_Transferase"/>
</dbReference>
<dbReference type="Gene3D" id="3.90.1200.10">
    <property type="match status" value="1"/>
</dbReference>
<comment type="caution">
    <text evidence="2">The sequence shown here is derived from an EMBL/GenBank/DDBJ whole genome shotgun (WGS) entry which is preliminary data.</text>
</comment>
<feature type="domain" description="Aminoglycoside phosphotransferase" evidence="1">
    <location>
        <begin position="1"/>
        <end position="199"/>
    </location>
</feature>
<dbReference type="InterPro" id="IPR002575">
    <property type="entry name" value="Aminoglycoside_PTrfase"/>
</dbReference>
<gene>
    <name evidence="2" type="ORF">BD626DRAFT_492245</name>
</gene>